<dbReference type="RefSeq" id="WP_089650929.1">
    <property type="nucleotide sequence ID" value="NZ_FNIZ01000002.1"/>
</dbReference>
<dbReference type="OrthoDB" id="9953448at2"/>
<keyword evidence="1" id="KW-0812">Transmembrane</keyword>
<proteinExistence type="predicted"/>
<keyword evidence="3" id="KW-1185">Reference proteome</keyword>
<feature type="transmembrane region" description="Helical" evidence="1">
    <location>
        <begin position="27"/>
        <end position="44"/>
    </location>
</feature>
<accession>A0A1H0FX52</accession>
<feature type="transmembrane region" description="Helical" evidence="1">
    <location>
        <begin position="5"/>
        <end position="21"/>
    </location>
</feature>
<gene>
    <name evidence="2" type="ORF">SAMN05421677_102148</name>
</gene>
<protein>
    <submittedName>
        <fullName evidence="2">Uncharacterized protein</fullName>
    </submittedName>
</protein>
<keyword evidence="1" id="KW-0472">Membrane</keyword>
<dbReference type="EMBL" id="FNIZ01000002">
    <property type="protein sequence ID" value="SDN99246.1"/>
    <property type="molecule type" value="Genomic_DNA"/>
</dbReference>
<organism evidence="2 3">
    <name type="scientific">Halobacillus aidingensis</name>
    <dbReference type="NCBI Taxonomy" id="240303"/>
    <lineage>
        <taxon>Bacteria</taxon>
        <taxon>Bacillati</taxon>
        <taxon>Bacillota</taxon>
        <taxon>Bacilli</taxon>
        <taxon>Bacillales</taxon>
        <taxon>Bacillaceae</taxon>
        <taxon>Halobacillus</taxon>
    </lineage>
</organism>
<evidence type="ECO:0000256" key="1">
    <source>
        <dbReference type="SAM" id="Phobius"/>
    </source>
</evidence>
<dbReference type="STRING" id="240303.SAMN05421677_102148"/>
<evidence type="ECO:0000313" key="2">
    <source>
        <dbReference type="EMBL" id="SDN99246.1"/>
    </source>
</evidence>
<sequence>MVVLIYMAISIGIAFFLGIIPEGFGDTLLLGAVLGGLLGIFHQLTKIYKLLKGEEENNKPVVNSSKIPLRR</sequence>
<dbReference type="Proteomes" id="UP000198860">
    <property type="component" value="Unassembled WGS sequence"/>
</dbReference>
<dbReference type="AlphaFoldDB" id="A0A1H0FX52"/>
<evidence type="ECO:0000313" key="3">
    <source>
        <dbReference type="Proteomes" id="UP000198860"/>
    </source>
</evidence>
<keyword evidence="1" id="KW-1133">Transmembrane helix</keyword>
<name>A0A1H0FX52_HALAD</name>
<reference evidence="3" key="1">
    <citation type="submission" date="2016-10" db="EMBL/GenBank/DDBJ databases">
        <authorList>
            <person name="Varghese N."/>
            <person name="Submissions S."/>
        </authorList>
    </citation>
    <scope>NUCLEOTIDE SEQUENCE [LARGE SCALE GENOMIC DNA]</scope>
    <source>
        <strain evidence="3">CGMCC 1.3703</strain>
    </source>
</reference>